<evidence type="ECO:0000313" key="1">
    <source>
        <dbReference type="EMBL" id="JAD19601.1"/>
    </source>
</evidence>
<organism evidence="1">
    <name type="scientific">Arundo donax</name>
    <name type="common">Giant reed</name>
    <name type="synonym">Donax arundinaceus</name>
    <dbReference type="NCBI Taxonomy" id="35708"/>
    <lineage>
        <taxon>Eukaryota</taxon>
        <taxon>Viridiplantae</taxon>
        <taxon>Streptophyta</taxon>
        <taxon>Embryophyta</taxon>
        <taxon>Tracheophyta</taxon>
        <taxon>Spermatophyta</taxon>
        <taxon>Magnoliopsida</taxon>
        <taxon>Liliopsida</taxon>
        <taxon>Poales</taxon>
        <taxon>Poaceae</taxon>
        <taxon>PACMAD clade</taxon>
        <taxon>Arundinoideae</taxon>
        <taxon>Arundineae</taxon>
        <taxon>Arundo</taxon>
    </lineage>
</organism>
<dbReference type="EMBL" id="GBRH01278294">
    <property type="protein sequence ID" value="JAD19601.1"/>
    <property type="molecule type" value="Transcribed_RNA"/>
</dbReference>
<reference evidence="1" key="2">
    <citation type="journal article" date="2015" name="Data Brief">
        <title>Shoot transcriptome of the giant reed, Arundo donax.</title>
        <authorList>
            <person name="Barrero R.A."/>
            <person name="Guerrero F.D."/>
            <person name="Moolhuijzen P."/>
            <person name="Goolsby J.A."/>
            <person name="Tidwell J."/>
            <person name="Bellgard S.E."/>
            <person name="Bellgard M.I."/>
        </authorList>
    </citation>
    <scope>NUCLEOTIDE SEQUENCE</scope>
    <source>
        <tissue evidence="1">Shoot tissue taken approximately 20 cm above the soil surface</tissue>
    </source>
</reference>
<proteinExistence type="predicted"/>
<dbReference type="AlphaFoldDB" id="A0A0A8Y0U4"/>
<sequence>MKLNILLQQIHHLFNISLPFNFTIRNALFG</sequence>
<name>A0A0A8Y0U4_ARUDO</name>
<protein>
    <submittedName>
        <fullName evidence="1">Uncharacterized protein</fullName>
    </submittedName>
</protein>
<reference evidence="1" key="1">
    <citation type="submission" date="2014-09" db="EMBL/GenBank/DDBJ databases">
        <authorList>
            <person name="Magalhaes I.L.F."/>
            <person name="Oliveira U."/>
            <person name="Santos F.R."/>
            <person name="Vidigal T.H.D.A."/>
            <person name="Brescovit A.D."/>
            <person name="Santos A.J."/>
        </authorList>
    </citation>
    <scope>NUCLEOTIDE SEQUENCE</scope>
    <source>
        <tissue evidence="1">Shoot tissue taken approximately 20 cm above the soil surface</tissue>
    </source>
</reference>
<accession>A0A0A8Y0U4</accession>